<dbReference type="AlphaFoldDB" id="A0A7K1THP1"/>
<comment type="caution">
    <text evidence="1">The sequence shown here is derived from an EMBL/GenBank/DDBJ whole genome shotgun (WGS) entry which is preliminary data.</text>
</comment>
<dbReference type="Proteomes" id="UP000441336">
    <property type="component" value="Unassembled WGS sequence"/>
</dbReference>
<reference evidence="1 2" key="1">
    <citation type="submission" date="2019-12" db="EMBL/GenBank/DDBJ databases">
        <title>Hymenobacter sp. HMF4947 Genome sequencing and assembly.</title>
        <authorList>
            <person name="Kang H."/>
            <person name="Cha I."/>
            <person name="Kim H."/>
            <person name="Joh K."/>
        </authorList>
    </citation>
    <scope>NUCLEOTIDE SEQUENCE [LARGE SCALE GENOMIC DNA]</scope>
    <source>
        <strain evidence="1 2">HMF4947</strain>
    </source>
</reference>
<evidence type="ECO:0000313" key="1">
    <source>
        <dbReference type="EMBL" id="MVN77826.1"/>
    </source>
</evidence>
<organism evidence="1 2">
    <name type="scientific">Hymenobacter ginkgonis</name>
    <dbReference type="NCBI Taxonomy" id="2682976"/>
    <lineage>
        <taxon>Bacteria</taxon>
        <taxon>Pseudomonadati</taxon>
        <taxon>Bacteroidota</taxon>
        <taxon>Cytophagia</taxon>
        <taxon>Cytophagales</taxon>
        <taxon>Hymenobacteraceae</taxon>
        <taxon>Hymenobacter</taxon>
    </lineage>
</organism>
<proteinExistence type="predicted"/>
<evidence type="ECO:0000313" key="2">
    <source>
        <dbReference type="Proteomes" id="UP000441336"/>
    </source>
</evidence>
<name>A0A7K1THP1_9BACT</name>
<dbReference type="EMBL" id="WQKZ01000003">
    <property type="protein sequence ID" value="MVN77826.1"/>
    <property type="molecule type" value="Genomic_DNA"/>
</dbReference>
<keyword evidence="2" id="KW-1185">Reference proteome</keyword>
<dbReference type="RefSeq" id="WP_157567216.1">
    <property type="nucleotide sequence ID" value="NZ_WQKZ01000003.1"/>
</dbReference>
<accession>A0A7K1THP1</accession>
<gene>
    <name evidence="1" type="ORF">GO988_15955</name>
</gene>
<sequence length="186" mass="20295">MYRPAFAPSKLRLNYEKTWQTLTRLFKQPGLIKPAKRPEHLEEALAPQKFKLPKIKGNVVHTMKEIVNIFIANYQKAPGPLNLAIQTTRQGLMKRGNNHDPKTAYRHVLALIEAGFLRGKVQIKGGLQLLINPACLVFDAAPAVAAAALAPLLTPTVAPVALTPAQGLASLLAASPKLNGNRWKTS</sequence>
<protein>
    <submittedName>
        <fullName evidence="1">Uncharacterized protein</fullName>
    </submittedName>
</protein>